<comment type="similarity">
    <text evidence="1">Belongs to the cytochrome P450 family.</text>
</comment>
<dbReference type="InterPro" id="IPR036396">
    <property type="entry name" value="Cyt_P450_sf"/>
</dbReference>
<keyword evidence="5" id="KW-1185">Reference proteome</keyword>
<dbReference type="SUPFAM" id="SSF48264">
    <property type="entry name" value="Cytochrome P450"/>
    <property type="match status" value="1"/>
</dbReference>
<name>A0A507CDT9_9FUNG</name>
<evidence type="ECO:0000256" key="3">
    <source>
        <dbReference type="SAM" id="Phobius"/>
    </source>
</evidence>
<evidence type="ECO:0000313" key="4">
    <source>
        <dbReference type="EMBL" id="TPX36206.1"/>
    </source>
</evidence>
<dbReference type="GO" id="GO:0005506">
    <property type="term" value="F:iron ion binding"/>
    <property type="evidence" value="ECO:0007669"/>
    <property type="project" value="InterPro"/>
</dbReference>
<dbReference type="RefSeq" id="XP_031026519.1">
    <property type="nucleotide sequence ID" value="XM_031167451.1"/>
</dbReference>
<dbReference type="GeneID" id="42002748"/>
<feature type="binding site" description="axial binding residue" evidence="2">
    <location>
        <position position="419"/>
    </location>
    <ligand>
        <name>heme</name>
        <dbReference type="ChEBI" id="CHEBI:30413"/>
    </ligand>
    <ligandPart>
        <name>Fe</name>
        <dbReference type="ChEBI" id="CHEBI:18248"/>
    </ligandPart>
</feature>
<evidence type="ECO:0000256" key="1">
    <source>
        <dbReference type="ARBA" id="ARBA00010617"/>
    </source>
</evidence>
<comment type="cofactor">
    <cofactor evidence="2">
        <name>heme</name>
        <dbReference type="ChEBI" id="CHEBI:30413"/>
    </cofactor>
</comment>
<dbReference type="Proteomes" id="UP000319731">
    <property type="component" value="Unassembled WGS sequence"/>
</dbReference>
<organism evidence="4 5">
    <name type="scientific">Synchytrium microbalum</name>
    <dbReference type="NCBI Taxonomy" id="1806994"/>
    <lineage>
        <taxon>Eukaryota</taxon>
        <taxon>Fungi</taxon>
        <taxon>Fungi incertae sedis</taxon>
        <taxon>Chytridiomycota</taxon>
        <taxon>Chytridiomycota incertae sedis</taxon>
        <taxon>Chytridiomycetes</taxon>
        <taxon>Synchytriales</taxon>
        <taxon>Synchytriaceae</taxon>
        <taxon>Synchytrium</taxon>
    </lineage>
</organism>
<dbReference type="Gene3D" id="1.10.630.10">
    <property type="entry name" value="Cytochrome P450"/>
    <property type="match status" value="1"/>
</dbReference>
<keyword evidence="2" id="KW-0349">Heme</keyword>
<dbReference type="PRINTS" id="PR00385">
    <property type="entry name" value="P450"/>
</dbReference>
<accession>A0A507CDT9</accession>
<sequence>MAPVMNTQNLMYAAGGVAGALVLWYIISNDGKRHPPTVPFDLKRLAILKERKLSIQTHEDHKKLGPVLRFSFLGVDQYFVADAQACQRILAGPAQEFYRDDTLQNAFSGIAKMLLFAIPAGDQWARHRKLLSPSFSQIQVLHAFGETIKAVNTLLDIWKSHPRGTIVNLHYDFSMMALDVVGYTAEGKDSDGYHMVEKLSDKVMYRMVVPRFLWRFIGLENSSIADGSAYIREMITKVLEAKNASTTIKPDRQMDVLDRLLAKTDSGEARFTQEEVVDEIVGFYAAGHETTANTLTFCFAAMLLNPETKAKLVAEIDYVLRGAPPTYQDLGKLKYMDNFISEVQRFYAVVFMIPRRSRVDTELCGYHIPKNSLVLVNVFSTHRGSWNWGDDAEVFDPSRFDRPVPGGAFIPFGAGNMMCIGQRTALAEVKASMVVLLQNMDFELMPGQDFDPIIGVTQGLKKGLMVKTSPL</sequence>
<keyword evidence="3" id="KW-0472">Membrane</keyword>
<keyword evidence="3" id="KW-0812">Transmembrane</keyword>
<dbReference type="GO" id="GO:0020037">
    <property type="term" value="F:heme binding"/>
    <property type="evidence" value="ECO:0007669"/>
    <property type="project" value="InterPro"/>
</dbReference>
<dbReference type="InterPro" id="IPR050121">
    <property type="entry name" value="Cytochrome_P450_monoxygenase"/>
</dbReference>
<dbReference type="PANTHER" id="PTHR24305">
    <property type="entry name" value="CYTOCHROME P450"/>
    <property type="match status" value="1"/>
</dbReference>
<dbReference type="STRING" id="1806994.A0A507CDT9"/>
<dbReference type="AlphaFoldDB" id="A0A507CDT9"/>
<keyword evidence="2" id="KW-0479">Metal-binding</keyword>
<dbReference type="OrthoDB" id="1470350at2759"/>
<evidence type="ECO:0000313" key="5">
    <source>
        <dbReference type="Proteomes" id="UP000319731"/>
    </source>
</evidence>
<dbReference type="Pfam" id="PF00067">
    <property type="entry name" value="p450"/>
    <property type="match status" value="1"/>
</dbReference>
<gene>
    <name evidence="4" type="ORF">SmJEL517_g01523</name>
</gene>
<dbReference type="PANTHER" id="PTHR24305:SF166">
    <property type="entry name" value="CYTOCHROME P450 12A4, MITOCHONDRIAL-RELATED"/>
    <property type="match status" value="1"/>
</dbReference>
<keyword evidence="2" id="KW-0408">Iron</keyword>
<comment type="caution">
    <text evidence="4">The sequence shown here is derived from an EMBL/GenBank/DDBJ whole genome shotgun (WGS) entry which is preliminary data.</text>
</comment>
<reference evidence="4 5" key="1">
    <citation type="journal article" date="2019" name="Sci. Rep.">
        <title>Comparative genomics of chytrid fungi reveal insights into the obligate biotrophic and pathogenic lifestyle of Synchytrium endobioticum.</title>
        <authorList>
            <person name="van de Vossenberg B.T.L.H."/>
            <person name="Warris S."/>
            <person name="Nguyen H.D.T."/>
            <person name="van Gent-Pelzer M.P.E."/>
            <person name="Joly D.L."/>
            <person name="van de Geest H.C."/>
            <person name="Bonants P.J.M."/>
            <person name="Smith D.S."/>
            <person name="Levesque C.A."/>
            <person name="van der Lee T.A.J."/>
        </authorList>
    </citation>
    <scope>NUCLEOTIDE SEQUENCE [LARGE SCALE GENOMIC DNA]</scope>
    <source>
        <strain evidence="4 5">JEL517</strain>
    </source>
</reference>
<keyword evidence="3" id="KW-1133">Transmembrane helix</keyword>
<dbReference type="PRINTS" id="PR00463">
    <property type="entry name" value="EP450I"/>
</dbReference>
<proteinExistence type="inferred from homology"/>
<dbReference type="InterPro" id="IPR001128">
    <property type="entry name" value="Cyt_P450"/>
</dbReference>
<dbReference type="GO" id="GO:0004497">
    <property type="term" value="F:monooxygenase activity"/>
    <property type="evidence" value="ECO:0007669"/>
    <property type="project" value="InterPro"/>
</dbReference>
<evidence type="ECO:0000256" key="2">
    <source>
        <dbReference type="PIRSR" id="PIRSR602401-1"/>
    </source>
</evidence>
<dbReference type="EMBL" id="QEAO01000005">
    <property type="protein sequence ID" value="TPX36206.1"/>
    <property type="molecule type" value="Genomic_DNA"/>
</dbReference>
<evidence type="ECO:0008006" key="6">
    <source>
        <dbReference type="Google" id="ProtNLM"/>
    </source>
</evidence>
<dbReference type="GO" id="GO:0016705">
    <property type="term" value="F:oxidoreductase activity, acting on paired donors, with incorporation or reduction of molecular oxygen"/>
    <property type="evidence" value="ECO:0007669"/>
    <property type="project" value="InterPro"/>
</dbReference>
<protein>
    <recommendedName>
        <fullName evidence="6">Cytochrome P450</fullName>
    </recommendedName>
</protein>
<feature type="transmembrane region" description="Helical" evidence="3">
    <location>
        <begin position="9"/>
        <end position="27"/>
    </location>
</feature>
<dbReference type="InterPro" id="IPR002401">
    <property type="entry name" value="Cyt_P450_E_grp-I"/>
</dbReference>